<dbReference type="Proteomes" id="UP001175227">
    <property type="component" value="Unassembled WGS sequence"/>
</dbReference>
<keyword evidence="3" id="KW-1185">Reference proteome</keyword>
<reference evidence="2" key="1">
    <citation type="submission" date="2023-06" db="EMBL/GenBank/DDBJ databases">
        <authorList>
            <consortium name="Lawrence Berkeley National Laboratory"/>
            <person name="Ahrendt S."/>
            <person name="Sahu N."/>
            <person name="Indic B."/>
            <person name="Wong-Bajracharya J."/>
            <person name="Merenyi Z."/>
            <person name="Ke H.-M."/>
            <person name="Monk M."/>
            <person name="Kocsube S."/>
            <person name="Drula E."/>
            <person name="Lipzen A."/>
            <person name="Balint B."/>
            <person name="Henrissat B."/>
            <person name="Andreopoulos B."/>
            <person name="Martin F.M."/>
            <person name="Harder C.B."/>
            <person name="Rigling D."/>
            <person name="Ford K.L."/>
            <person name="Foster G.D."/>
            <person name="Pangilinan J."/>
            <person name="Papanicolaou A."/>
            <person name="Barry K."/>
            <person name="LaButti K."/>
            <person name="Viragh M."/>
            <person name="Koriabine M."/>
            <person name="Yan M."/>
            <person name="Riley R."/>
            <person name="Champramary S."/>
            <person name="Plett K.L."/>
            <person name="Tsai I.J."/>
            <person name="Slot J."/>
            <person name="Sipos G."/>
            <person name="Plett J."/>
            <person name="Nagy L.G."/>
            <person name="Grigoriev I.V."/>
        </authorList>
    </citation>
    <scope>NUCLEOTIDE SEQUENCE</scope>
    <source>
        <strain evidence="2">ICMP 16352</strain>
    </source>
</reference>
<accession>A0AA39NS48</accession>
<name>A0AA39NS48_9AGAR</name>
<protein>
    <submittedName>
        <fullName evidence="2">Uncharacterized protein</fullName>
    </submittedName>
</protein>
<sequence>MGITLTLTRYAHLAWMITLTCKTPILCVHLFSNLLLSAIHTSSARRKEKSLVVSPRVYYNIELRDEGELRCMVPICEPRLFLCVALTFHPKAVFFSPQSAIRLASFHRKFLRAVPALREC</sequence>
<evidence type="ECO:0000313" key="2">
    <source>
        <dbReference type="EMBL" id="KAK0470830.1"/>
    </source>
</evidence>
<keyword evidence="1" id="KW-0472">Membrane</keyword>
<proteinExistence type="predicted"/>
<evidence type="ECO:0000313" key="3">
    <source>
        <dbReference type="Proteomes" id="UP001175227"/>
    </source>
</evidence>
<comment type="caution">
    <text evidence="2">The sequence shown here is derived from an EMBL/GenBank/DDBJ whole genome shotgun (WGS) entry which is preliminary data.</text>
</comment>
<organism evidence="2 3">
    <name type="scientific">Armillaria novae-zelandiae</name>
    <dbReference type="NCBI Taxonomy" id="153914"/>
    <lineage>
        <taxon>Eukaryota</taxon>
        <taxon>Fungi</taxon>
        <taxon>Dikarya</taxon>
        <taxon>Basidiomycota</taxon>
        <taxon>Agaricomycotina</taxon>
        <taxon>Agaricomycetes</taxon>
        <taxon>Agaricomycetidae</taxon>
        <taxon>Agaricales</taxon>
        <taxon>Marasmiineae</taxon>
        <taxon>Physalacriaceae</taxon>
        <taxon>Armillaria</taxon>
    </lineage>
</organism>
<keyword evidence="1" id="KW-0812">Transmembrane</keyword>
<dbReference type="AlphaFoldDB" id="A0AA39NS48"/>
<keyword evidence="1" id="KW-1133">Transmembrane helix</keyword>
<gene>
    <name evidence="2" type="ORF">IW261DRAFT_1514827</name>
</gene>
<dbReference type="EMBL" id="JAUEPR010000058">
    <property type="protein sequence ID" value="KAK0470830.1"/>
    <property type="molecule type" value="Genomic_DNA"/>
</dbReference>
<evidence type="ECO:0000256" key="1">
    <source>
        <dbReference type="SAM" id="Phobius"/>
    </source>
</evidence>
<feature type="transmembrane region" description="Helical" evidence="1">
    <location>
        <begin position="12"/>
        <end position="39"/>
    </location>
</feature>